<dbReference type="FunFam" id="1.10.10.540:FF:000001">
    <property type="entry name" value="UV excision repair protein RAD23 B"/>
    <property type="match status" value="1"/>
</dbReference>
<dbReference type="Proteomes" id="UP000580171">
    <property type="component" value="Unassembled WGS sequence"/>
</dbReference>
<dbReference type="InterPro" id="IPR036353">
    <property type="entry name" value="XPC-bd_sf"/>
</dbReference>
<accession>A0A7L2W8G4</accession>
<dbReference type="GO" id="GO:0005829">
    <property type="term" value="C:cytosol"/>
    <property type="evidence" value="ECO:0007669"/>
    <property type="project" value="TreeGrafter"/>
</dbReference>
<comment type="caution">
    <text evidence="5">The sequence shown here is derived from an EMBL/GenBank/DDBJ whole genome shotgun (WGS) entry which is preliminary data.</text>
</comment>
<dbReference type="EMBL" id="VYZV01007172">
    <property type="protein sequence ID" value="NXS66486.1"/>
    <property type="molecule type" value="Genomic_DNA"/>
</dbReference>
<dbReference type="Gene3D" id="1.10.10.540">
    <property type="entry name" value="XPC-binding domain"/>
    <property type="match status" value="1"/>
</dbReference>
<dbReference type="InterPro" id="IPR015360">
    <property type="entry name" value="XPC-bd"/>
</dbReference>
<dbReference type="SMART" id="SM00727">
    <property type="entry name" value="STI1"/>
    <property type="match status" value="1"/>
</dbReference>
<protein>
    <recommendedName>
        <fullName evidence="2">UV excision repair protein RAD23</fullName>
    </recommendedName>
</protein>
<dbReference type="PROSITE" id="PS50030">
    <property type="entry name" value="UBA"/>
    <property type="match status" value="1"/>
</dbReference>
<evidence type="ECO:0000313" key="5">
    <source>
        <dbReference type="EMBL" id="NXS66486.1"/>
    </source>
</evidence>
<dbReference type="FunFam" id="1.10.8.10:FF:000002">
    <property type="entry name" value="UV excision repair protein RAD23 homolog"/>
    <property type="match status" value="1"/>
</dbReference>
<dbReference type="AlphaFoldDB" id="A0A7L2W8G4"/>
<reference evidence="5 6" key="1">
    <citation type="submission" date="2019-09" db="EMBL/GenBank/DDBJ databases">
        <title>Bird 10,000 Genomes (B10K) Project - Family phase.</title>
        <authorList>
            <person name="Zhang G."/>
        </authorList>
    </citation>
    <scope>NUCLEOTIDE SEQUENCE [LARGE SCALE GENOMIC DNA]</scope>
    <source>
        <strain evidence="5">B10K-DU-012-58</strain>
        <tissue evidence="5">Muscle</tissue>
    </source>
</reference>
<feature type="non-terminal residue" evidence="5">
    <location>
        <position position="1"/>
    </location>
</feature>
<gene>
    <name evidence="5" type="primary">Rad23b</name>
    <name evidence="5" type="ORF">PANHAL_R11707</name>
</gene>
<dbReference type="InterPro" id="IPR015940">
    <property type="entry name" value="UBA"/>
</dbReference>
<dbReference type="GO" id="GO:0070628">
    <property type="term" value="F:proteasome binding"/>
    <property type="evidence" value="ECO:0007669"/>
    <property type="project" value="TreeGrafter"/>
</dbReference>
<evidence type="ECO:0000313" key="6">
    <source>
        <dbReference type="Proteomes" id="UP000580171"/>
    </source>
</evidence>
<keyword evidence="2" id="KW-0234">DNA repair</keyword>
<dbReference type="Pfam" id="PF00627">
    <property type="entry name" value="UBA"/>
    <property type="match status" value="1"/>
</dbReference>
<dbReference type="Pfam" id="PF09280">
    <property type="entry name" value="XPC-binding"/>
    <property type="match status" value="1"/>
</dbReference>
<name>A0A7L2W8G4_PANHA</name>
<comment type="similarity">
    <text evidence="2">Belongs to the RAD23 family.</text>
</comment>
<evidence type="ECO:0000259" key="4">
    <source>
        <dbReference type="PROSITE" id="PS50030"/>
    </source>
</evidence>
<dbReference type="Gene3D" id="1.10.8.10">
    <property type="entry name" value="DNA helicase RuvA subunit, C-terminal domain"/>
    <property type="match status" value="1"/>
</dbReference>
<dbReference type="NCBIfam" id="TIGR00601">
    <property type="entry name" value="rad23"/>
    <property type="match status" value="1"/>
</dbReference>
<dbReference type="SUPFAM" id="SSF46934">
    <property type="entry name" value="UBA-like"/>
    <property type="match status" value="1"/>
</dbReference>
<dbReference type="PRINTS" id="PR01839">
    <property type="entry name" value="RAD23PROTEIN"/>
</dbReference>
<feature type="region of interest" description="Disordered" evidence="3">
    <location>
        <begin position="62"/>
        <end position="81"/>
    </location>
</feature>
<dbReference type="OrthoDB" id="419317at2759"/>
<comment type="function">
    <text evidence="2">Multiubiquitin chain receptor involved in modulation of proteasomal degradation. Involved in nucleotide excision repair.</text>
</comment>
<dbReference type="GO" id="GO:0043130">
    <property type="term" value="F:ubiquitin binding"/>
    <property type="evidence" value="ECO:0007669"/>
    <property type="project" value="UniProtKB-UniRule"/>
</dbReference>
<organism evidence="5 6">
    <name type="scientific">Pandion haliaetus</name>
    <name type="common">Osprey</name>
    <name type="synonym">Falco haliaetus</name>
    <dbReference type="NCBI Taxonomy" id="56262"/>
    <lineage>
        <taxon>Eukaryota</taxon>
        <taxon>Metazoa</taxon>
        <taxon>Chordata</taxon>
        <taxon>Craniata</taxon>
        <taxon>Vertebrata</taxon>
        <taxon>Euteleostomi</taxon>
        <taxon>Archelosauria</taxon>
        <taxon>Archosauria</taxon>
        <taxon>Dinosauria</taxon>
        <taxon>Saurischia</taxon>
        <taxon>Theropoda</taxon>
        <taxon>Coelurosauria</taxon>
        <taxon>Aves</taxon>
        <taxon>Neognathae</taxon>
        <taxon>Neoaves</taxon>
        <taxon>Telluraves</taxon>
        <taxon>Accipitrimorphae</taxon>
        <taxon>Accipitriformes</taxon>
        <taxon>Pandionidae</taxon>
        <taxon>Pandion</taxon>
    </lineage>
</organism>
<dbReference type="GO" id="GO:0031593">
    <property type="term" value="F:polyubiquitin modification-dependent protein binding"/>
    <property type="evidence" value="ECO:0007669"/>
    <property type="project" value="UniProtKB-UniRule"/>
</dbReference>
<keyword evidence="2" id="KW-0227">DNA damage</keyword>
<feature type="domain" description="UBA" evidence="4">
    <location>
        <begin position="92"/>
        <end position="132"/>
    </location>
</feature>
<keyword evidence="2" id="KW-0963">Cytoplasm</keyword>
<dbReference type="InterPro" id="IPR009060">
    <property type="entry name" value="UBA-like_sf"/>
</dbReference>
<dbReference type="PANTHER" id="PTHR10621:SF13">
    <property type="entry name" value="UV EXCISION REPAIR PROTEIN RAD23 HOMOLOG B"/>
    <property type="match status" value="1"/>
</dbReference>
<dbReference type="SMART" id="SM00165">
    <property type="entry name" value="UBA"/>
    <property type="match status" value="1"/>
</dbReference>
<dbReference type="GO" id="GO:0003684">
    <property type="term" value="F:damaged DNA binding"/>
    <property type="evidence" value="ECO:0007669"/>
    <property type="project" value="UniProtKB-UniRule"/>
</dbReference>
<keyword evidence="1 2" id="KW-0539">Nucleus</keyword>
<dbReference type="SUPFAM" id="SSF101238">
    <property type="entry name" value="XPC-binding domain"/>
    <property type="match status" value="1"/>
</dbReference>
<keyword evidence="6" id="KW-1185">Reference proteome</keyword>
<evidence type="ECO:0000256" key="2">
    <source>
        <dbReference type="RuleBase" id="RU367049"/>
    </source>
</evidence>
<dbReference type="GO" id="GO:0043161">
    <property type="term" value="P:proteasome-mediated ubiquitin-dependent protein catabolic process"/>
    <property type="evidence" value="ECO:0007669"/>
    <property type="project" value="UniProtKB-UniRule"/>
</dbReference>
<sequence length="137" mass="15597">HPLEFLRHQPQFQQMRQIIQQNPSLLPALLQQIGRENPQLLQQISQHQEHFIHMLNEPVVESRQGLSSNEGSSTGGLAEAGNGRMNYIHVTPQEKEAIERLKALGFPEGLVIQAYFACEKNENLAANFLLQQNFDED</sequence>
<evidence type="ECO:0000256" key="3">
    <source>
        <dbReference type="SAM" id="MobiDB-lite"/>
    </source>
</evidence>
<dbReference type="PANTHER" id="PTHR10621">
    <property type="entry name" value="UV EXCISION REPAIR PROTEIN RAD23"/>
    <property type="match status" value="1"/>
</dbReference>
<dbReference type="GO" id="GO:0006289">
    <property type="term" value="P:nucleotide-excision repair"/>
    <property type="evidence" value="ECO:0007669"/>
    <property type="project" value="UniProtKB-UniRule"/>
</dbReference>
<evidence type="ECO:0000256" key="1">
    <source>
        <dbReference type="ARBA" id="ARBA00023242"/>
    </source>
</evidence>
<feature type="non-terminal residue" evidence="5">
    <location>
        <position position="137"/>
    </location>
</feature>
<dbReference type="InterPro" id="IPR006636">
    <property type="entry name" value="STI1_HS-bd"/>
</dbReference>
<dbReference type="GO" id="GO:0005654">
    <property type="term" value="C:nucleoplasm"/>
    <property type="evidence" value="ECO:0007669"/>
    <property type="project" value="TreeGrafter"/>
</dbReference>
<dbReference type="InterPro" id="IPR004806">
    <property type="entry name" value="Rad23"/>
</dbReference>
<proteinExistence type="inferred from homology"/>
<comment type="subcellular location">
    <subcellularLocation>
        <location evidence="2">Nucleus</location>
    </subcellularLocation>
    <subcellularLocation>
        <location evidence="2">Cytoplasm</location>
    </subcellularLocation>
</comment>